<organism evidence="5 6">
    <name type="scientific">Ficus carica</name>
    <name type="common">Common fig</name>
    <dbReference type="NCBI Taxonomy" id="3494"/>
    <lineage>
        <taxon>Eukaryota</taxon>
        <taxon>Viridiplantae</taxon>
        <taxon>Streptophyta</taxon>
        <taxon>Embryophyta</taxon>
        <taxon>Tracheophyta</taxon>
        <taxon>Spermatophyta</taxon>
        <taxon>Magnoliopsida</taxon>
        <taxon>eudicotyledons</taxon>
        <taxon>Gunneridae</taxon>
        <taxon>Pentapetalae</taxon>
        <taxon>rosids</taxon>
        <taxon>fabids</taxon>
        <taxon>Rosales</taxon>
        <taxon>Moraceae</taxon>
        <taxon>Ficeae</taxon>
        <taxon>Ficus</taxon>
    </lineage>
</organism>
<protein>
    <submittedName>
        <fullName evidence="5">Uncharacterized protein</fullName>
    </submittedName>
</protein>
<dbReference type="Proteomes" id="UP001187192">
    <property type="component" value="Unassembled WGS sequence"/>
</dbReference>
<feature type="region of interest" description="Disordered" evidence="4">
    <location>
        <begin position="611"/>
        <end position="682"/>
    </location>
</feature>
<dbReference type="SUPFAM" id="SSF55387">
    <property type="entry name" value="Frataxin/Nqo15-like"/>
    <property type="match status" value="1"/>
</dbReference>
<gene>
    <name evidence="5" type="ORF">TIFTF001_030322</name>
</gene>
<dbReference type="GO" id="GO:0005739">
    <property type="term" value="C:mitochondrion"/>
    <property type="evidence" value="ECO:0007669"/>
    <property type="project" value="TreeGrafter"/>
</dbReference>
<dbReference type="GO" id="GO:0008199">
    <property type="term" value="F:ferric iron binding"/>
    <property type="evidence" value="ECO:0007669"/>
    <property type="project" value="InterPro"/>
</dbReference>
<comment type="caution">
    <text evidence="5">The sequence shown here is derived from an EMBL/GenBank/DDBJ whole genome shotgun (WGS) entry which is preliminary data.</text>
</comment>
<dbReference type="GO" id="GO:0006879">
    <property type="term" value="P:intracellular iron ion homeostasis"/>
    <property type="evidence" value="ECO:0007669"/>
    <property type="project" value="TreeGrafter"/>
</dbReference>
<evidence type="ECO:0000256" key="4">
    <source>
        <dbReference type="SAM" id="MobiDB-lite"/>
    </source>
</evidence>
<feature type="compositionally biased region" description="Polar residues" evidence="4">
    <location>
        <begin position="628"/>
        <end position="637"/>
    </location>
</feature>
<keyword evidence="6" id="KW-1185">Reference proteome</keyword>
<accession>A0AA88DTC5</accession>
<evidence type="ECO:0000256" key="2">
    <source>
        <dbReference type="ARBA" id="ARBA00022496"/>
    </source>
</evidence>
<feature type="compositionally biased region" description="Low complexity" evidence="4">
    <location>
        <begin position="656"/>
        <end position="670"/>
    </location>
</feature>
<evidence type="ECO:0000313" key="5">
    <source>
        <dbReference type="EMBL" id="GMN61239.1"/>
    </source>
</evidence>
<dbReference type="AlphaFoldDB" id="A0AA88DTC5"/>
<dbReference type="GO" id="GO:0004322">
    <property type="term" value="F:ferroxidase activity"/>
    <property type="evidence" value="ECO:0007669"/>
    <property type="project" value="TreeGrafter"/>
</dbReference>
<sequence length="756" mass="84848">MASKLLPLRRLWRLSKLPPPSSFSSSSYTSCSDVLEASRSLVFSDIAQKPSYSVASRSFCSGPLSLDESSQGPAAIDYSSLLQEGEFHRLADSTIHDLQEKFEEYGDNVQVDGFDIDYGGWKVISINVPFALLRSSVCNILFGICYAVIERVGKKLSRKFCYDMNISKNMDVYGYVPWSIKFLWKPVQSATFPGELGRSGDPVRLNFECSRRGRLVSVQVSNVPVWLGGEYRRQDMCSNRQRVKCQAVDAECRVGSGRGNAVRANNTGPELVLPRVDSEERQYSGGGDRSIRFPGKRLCLVSYALVGYEQSLLELKKFISVRTKCVWFPVQFEPPSARCTVNPNGFTVNSVVPAISVVHACLPASFCSVSSLSASSPAAPMRSVAMFVDTLWFVQVLDKVSVVFEKCGFVVDCEYCYCDLKMWFVCGFGLRVSVVFEKCGWVFYIAFNVHLKSRLGDDVYNKSNIRPSAYMPWYLHMTPFIDMPQMNFEMPRKATGESYHWDHAKETVFLEKLDYYVACNSSRHPPLETLDSWAKEFNSAYGGVPAYGLTLQQKKDRMKKIYRGWKALQCRTGLGYDPVHKECNHLRYEGLRNKELYYNIFEKKRAAGASGYGSISMPDDSPAPVDLDTSQDNSSIGPMTGDDPTAGVGTGRCNNRRAGAAAGPSRSKGSSGKKKQRDETDEITFMTMQEIVSHYRGRSESGPSNSQSSRTDHMLMCMTTMTDMGIPPNQRAMMWQYFSANPTLQRTFHQLPEIDR</sequence>
<dbReference type="InterPro" id="IPR002908">
    <property type="entry name" value="Frataxin/CyaY"/>
</dbReference>
<dbReference type="InterPro" id="IPR036524">
    <property type="entry name" value="Frataxin/CyaY_sf"/>
</dbReference>
<proteinExistence type="inferred from homology"/>
<name>A0AA88DTC5_FICCA</name>
<dbReference type="PANTHER" id="PTHR16821:SF2">
    <property type="entry name" value="FRATAXIN, MITOCHONDRIAL"/>
    <property type="match status" value="1"/>
</dbReference>
<evidence type="ECO:0000256" key="1">
    <source>
        <dbReference type="ARBA" id="ARBA00008183"/>
    </source>
</evidence>
<keyword evidence="2" id="KW-0813">Transport</keyword>
<dbReference type="GO" id="GO:0051537">
    <property type="term" value="F:2 iron, 2 sulfur cluster binding"/>
    <property type="evidence" value="ECO:0007669"/>
    <property type="project" value="TreeGrafter"/>
</dbReference>
<dbReference type="Pfam" id="PF01491">
    <property type="entry name" value="Frataxin_Cyay"/>
    <property type="match status" value="1"/>
</dbReference>
<dbReference type="GO" id="GO:0034986">
    <property type="term" value="F:iron chaperone activity"/>
    <property type="evidence" value="ECO:0007669"/>
    <property type="project" value="TreeGrafter"/>
</dbReference>
<dbReference type="GO" id="GO:0008198">
    <property type="term" value="F:ferrous iron binding"/>
    <property type="evidence" value="ECO:0007669"/>
    <property type="project" value="TreeGrafter"/>
</dbReference>
<keyword evidence="2" id="KW-0406">Ion transport</keyword>
<keyword evidence="3" id="KW-0408">Iron</keyword>
<evidence type="ECO:0000256" key="3">
    <source>
        <dbReference type="ARBA" id="ARBA00023004"/>
    </source>
</evidence>
<comment type="similarity">
    <text evidence="1">Belongs to the frataxin family.</text>
</comment>
<dbReference type="PANTHER" id="PTHR16821">
    <property type="entry name" value="FRATAXIN"/>
    <property type="match status" value="1"/>
</dbReference>
<evidence type="ECO:0000313" key="6">
    <source>
        <dbReference type="Proteomes" id="UP001187192"/>
    </source>
</evidence>
<keyword evidence="2" id="KW-0410">Iron transport</keyword>
<reference evidence="5" key="1">
    <citation type="submission" date="2023-07" db="EMBL/GenBank/DDBJ databases">
        <title>draft genome sequence of fig (Ficus carica).</title>
        <authorList>
            <person name="Takahashi T."/>
            <person name="Nishimura K."/>
        </authorList>
    </citation>
    <scope>NUCLEOTIDE SEQUENCE</scope>
</reference>
<dbReference type="GO" id="GO:0006826">
    <property type="term" value="P:iron ion transport"/>
    <property type="evidence" value="ECO:0007669"/>
    <property type="project" value="UniProtKB-KW"/>
</dbReference>
<dbReference type="GO" id="GO:0016226">
    <property type="term" value="P:iron-sulfur cluster assembly"/>
    <property type="evidence" value="ECO:0007669"/>
    <property type="project" value="InterPro"/>
</dbReference>
<dbReference type="EMBL" id="BTGU01000108">
    <property type="protein sequence ID" value="GMN61239.1"/>
    <property type="molecule type" value="Genomic_DNA"/>
</dbReference>